<proteinExistence type="predicted"/>
<feature type="compositionally biased region" description="Pro residues" evidence="1">
    <location>
        <begin position="162"/>
        <end position="176"/>
    </location>
</feature>
<feature type="compositionally biased region" description="Low complexity" evidence="1">
    <location>
        <begin position="151"/>
        <end position="161"/>
    </location>
</feature>
<organism evidence="3 4">
    <name type="scientific">Prymnesium parvum</name>
    <name type="common">Toxic golden alga</name>
    <dbReference type="NCBI Taxonomy" id="97485"/>
    <lineage>
        <taxon>Eukaryota</taxon>
        <taxon>Haptista</taxon>
        <taxon>Haptophyta</taxon>
        <taxon>Prymnesiophyceae</taxon>
        <taxon>Prymnesiales</taxon>
        <taxon>Prymnesiaceae</taxon>
        <taxon>Prymnesium</taxon>
    </lineage>
</organism>
<keyword evidence="2" id="KW-0812">Transmembrane</keyword>
<feature type="region of interest" description="Disordered" evidence="1">
    <location>
        <begin position="151"/>
        <end position="199"/>
    </location>
</feature>
<name>A0AB34IBT0_PRYPA</name>
<keyword evidence="2" id="KW-0472">Membrane</keyword>
<feature type="compositionally biased region" description="Low complexity" evidence="1">
    <location>
        <begin position="177"/>
        <end position="189"/>
    </location>
</feature>
<feature type="compositionally biased region" description="Low complexity" evidence="1">
    <location>
        <begin position="320"/>
        <end position="331"/>
    </location>
</feature>
<evidence type="ECO:0000313" key="3">
    <source>
        <dbReference type="EMBL" id="KAL1495358.1"/>
    </source>
</evidence>
<evidence type="ECO:0000256" key="1">
    <source>
        <dbReference type="SAM" id="MobiDB-lite"/>
    </source>
</evidence>
<dbReference type="Proteomes" id="UP001515480">
    <property type="component" value="Unassembled WGS sequence"/>
</dbReference>
<gene>
    <name evidence="3" type="ORF">AB1Y20_016727</name>
</gene>
<feature type="transmembrane region" description="Helical" evidence="2">
    <location>
        <begin position="258"/>
        <end position="279"/>
    </location>
</feature>
<evidence type="ECO:0000256" key="2">
    <source>
        <dbReference type="SAM" id="Phobius"/>
    </source>
</evidence>
<protein>
    <submittedName>
        <fullName evidence="3">Uncharacterized protein</fullName>
    </submittedName>
</protein>
<evidence type="ECO:0000313" key="4">
    <source>
        <dbReference type="Proteomes" id="UP001515480"/>
    </source>
</evidence>
<feature type="region of interest" description="Disordered" evidence="1">
    <location>
        <begin position="291"/>
        <end position="342"/>
    </location>
</feature>
<comment type="caution">
    <text evidence="3">The sequence shown here is derived from an EMBL/GenBank/DDBJ whole genome shotgun (WGS) entry which is preliminary data.</text>
</comment>
<sequence>MAYRLVFSAVRTAGKPVQLEEVVLRSQSGAVLVPQSVTNPGGASPEGQPASDAFDRNSAAAASKWIDLNFPLAQSSTLEFVLPPDAPPLASYELVTANDNRGRDPTAWRLLRRDSSGWRLIDEQRDVLPPDGRFLSSPGLSPPILAAAAHSPTALPSTAAPLQPPLPLSPSPPSPLPLSSSSPPSARLADASRHALPPPSHPLSHVVLCSNACLRSNDGECADGGYLSTSEACAHGSDCHDCGARWVLAAPPERQLRLSAVFACLLLLAVAAALSVAAVRRVRWRQSAGFAPLPRGAHEDERLSDGAPSEAPREEMESVAPPLAAAHPPDASQRGCIKQPQATGECRSHHGWTDALPEAVFGAGLHTAADFGCFGYDRSGSSEGNAIERWRL</sequence>
<reference evidence="3 4" key="1">
    <citation type="journal article" date="2024" name="Science">
        <title>Giant polyketide synthase enzymes in the biosynthesis of giant marine polyether toxins.</title>
        <authorList>
            <person name="Fallon T.R."/>
            <person name="Shende V.V."/>
            <person name="Wierzbicki I.H."/>
            <person name="Pendleton A.L."/>
            <person name="Watervoot N.F."/>
            <person name="Auber R.P."/>
            <person name="Gonzalez D.J."/>
            <person name="Wisecaver J.H."/>
            <person name="Moore B.S."/>
        </authorList>
    </citation>
    <scope>NUCLEOTIDE SEQUENCE [LARGE SCALE GENOMIC DNA]</scope>
    <source>
        <strain evidence="3 4">12B1</strain>
    </source>
</reference>
<dbReference type="EMBL" id="JBGBPQ010000032">
    <property type="protein sequence ID" value="KAL1495358.1"/>
    <property type="molecule type" value="Genomic_DNA"/>
</dbReference>
<keyword evidence="4" id="KW-1185">Reference proteome</keyword>
<dbReference type="AlphaFoldDB" id="A0AB34IBT0"/>
<keyword evidence="2" id="KW-1133">Transmembrane helix</keyword>
<accession>A0AB34IBT0</accession>